<evidence type="ECO:0000313" key="1">
    <source>
        <dbReference type="EMBL" id="QQT98926.1"/>
    </source>
</evidence>
<name>A0A9Q6Z4W3_MYROD</name>
<dbReference type="Proteomes" id="UP000596202">
    <property type="component" value="Chromosome"/>
</dbReference>
<protein>
    <submittedName>
        <fullName evidence="1">Uncharacterized protein</fullName>
    </submittedName>
</protein>
<sequence length="111" mass="13363">MKYAKPKRINQVSKKRQEDNEIYKVIRQEFLSKEYNQKCFIEQCNKQATTIEHTRGRVGYADDWARENGITLFLDVRFWKPCCLEHNLELERNPELSKQYQLSRIHGGKKE</sequence>
<dbReference type="RefSeq" id="WP_002986290.1">
    <property type="nucleotide sequence ID" value="NZ_CP068108.1"/>
</dbReference>
<reference evidence="1 2" key="1">
    <citation type="submission" date="2021-01" db="EMBL/GenBank/DDBJ databases">
        <title>FDA dAtabase for Regulatory Grade micrObial Sequences (FDA-ARGOS): Supporting development and validation of Infectious Disease Dx tests.</title>
        <authorList>
            <person name="Sproer C."/>
            <person name="Gronow S."/>
            <person name="Severitt S."/>
            <person name="Schroder I."/>
            <person name="Tallon L."/>
            <person name="Sadzewicz L."/>
            <person name="Zhao X."/>
            <person name="Boylan J."/>
            <person name="Ott S."/>
            <person name="Bowen H."/>
            <person name="Vavikolanu K."/>
            <person name="Mehta A."/>
            <person name="Aluvathingal J."/>
            <person name="Nadendla S."/>
            <person name="Lowell S."/>
            <person name="Myers T."/>
            <person name="Yan Y."/>
            <person name="Sichtig H."/>
        </authorList>
    </citation>
    <scope>NUCLEOTIDE SEQUENCE [LARGE SCALE GENOMIC DNA]</scope>
    <source>
        <strain evidence="1 2">FDAARGOS_1131</strain>
    </source>
</reference>
<organism evidence="1 2">
    <name type="scientific">Myroides odoratus</name>
    <name type="common">Flavobacterium odoratum</name>
    <dbReference type="NCBI Taxonomy" id="256"/>
    <lineage>
        <taxon>Bacteria</taxon>
        <taxon>Pseudomonadati</taxon>
        <taxon>Bacteroidota</taxon>
        <taxon>Flavobacteriia</taxon>
        <taxon>Flavobacteriales</taxon>
        <taxon>Flavobacteriaceae</taxon>
        <taxon>Myroides</taxon>
    </lineage>
</organism>
<dbReference type="GeneID" id="93528375"/>
<dbReference type="AlphaFoldDB" id="A0A9Q6Z4W3"/>
<gene>
    <name evidence="1" type="ORF">I6I88_11945</name>
</gene>
<proteinExistence type="predicted"/>
<evidence type="ECO:0000313" key="2">
    <source>
        <dbReference type="Proteomes" id="UP000596202"/>
    </source>
</evidence>
<accession>A0A9Q6Z4W3</accession>
<dbReference type="EMBL" id="CP068108">
    <property type="protein sequence ID" value="QQT98926.1"/>
    <property type="molecule type" value="Genomic_DNA"/>
</dbReference>
<dbReference type="OrthoDB" id="1271155at2"/>